<evidence type="ECO:0000313" key="2">
    <source>
        <dbReference type="Proteomes" id="UP000195772"/>
    </source>
</evidence>
<dbReference type="InterPro" id="IPR027828">
    <property type="entry name" value="DUF4465"/>
</dbReference>
<reference evidence="2" key="1">
    <citation type="submission" date="2017-04" db="EMBL/GenBank/DDBJ databases">
        <title>Function of individual gut microbiota members based on whole genome sequencing of pure cultures obtained from chicken caecum.</title>
        <authorList>
            <person name="Medvecky M."/>
            <person name="Cejkova D."/>
            <person name="Polansky O."/>
            <person name="Karasova D."/>
            <person name="Kubasova T."/>
            <person name="Cizek A."/>
            <person name="Rychlik I."/>
        </authorList>
    </citation>
    <scope>NUCLEOTIDE SEQUENCE [LARGE SCALE GENOMIC DNA]</scope>
    <source>
        <strain evidence="2">An90</strain>
    </source>
</reference>
<organism evidence="1 2">
    <name type="scientific">Alistipes onderdonkii</name>
    <dbReference type="NCBI Taxonomy" id="328813"/>
    <lineage>
        <taxon>Bacteria</taxon>
        <taxon>Pseudomonadati</taxon>
        <taxon>Bacteroidota</taxon>
        <taxon>Bacteroidia</taxon>
        <taxon>Bacteroidales</taxon>
        <taxon>Rikenellaceae</taxon>
        <taxon>Alistipes</taxon>
    </lineage>
</organism>
<name>A0A1Y3R8Z0_9BACT</name>
<comment type="caution">
    <text evidence="1">The sequence shown here is derived from an EMBL/GenBank/DDBJ whole genome shotgun (WGS) entry which is preliminary data.</text>
</comment>
<accession>A0A1Y3R8Z0</accession>
<dbReference type="EMBL" id="NFHB01000001">
    <property type="protein sequence ID" value="OUN05220.1"/>
    <property type="molecule type" value="Genomic_DNA"/>
</dbReference>
<dbReference type="OrthoDB" id="975232at2"/>
<dbReference type="Proteomes" id="UP000195772">
    <property type="component" value="Unassembled WGS sequence"/>
</dbReference>
<dbReference type="Gene3D" id="2.60.120.1350">
    <property type="entry name" value="Protein of unknown function DUF4465"/>
    <property type="match status" value="1"/>
</dbReference>
<dbReference type="RefSeq" id="WP_087401147.1">
    <property type="nucleotide sequence ID" value="NZ_NFHB01000001.1"/>
</dbReference>
<dbReference type="AlphaFoldDB" id="A0A1Y3R8Z0"/>
<proteinExistence type="predicted"/>
<dbReference type="Pfam" id="PF14717">
    <property type="entry name" value="DUF4465"/>
    <property type="match status" value="1"/>
</dbReference>
<evidence type="ECO:0008006" key="3">
    <source>
        <dbReference type="Google" id="ProtNLM"/>
    </source>
</evidence>
<protein>
    <recommendedName>
        <fullName evidence="3">DUF4465 domain-containing protein</fullName>
    </recommendedName>
</protein>
<gene>
    <name evidence="1" type="ORF">B5G41_01770</name>
</gene>
<evidence type="ECO:0000313" key="1">
    <source>
        <dbReference type="EMBL" id="OUN05220.1"/>
    </source>
</evidence>
<sequence length="47" mass="5491">MDWQKWNLSELGKVSRIEFNVTGDSDNGYGFSQPAYFAWDDLAVRFE</sequence>